<dbReference type="Proteomes" id="UP000887566">
    <property type="component" value="Unplaced"/>
</dbReference>
<dbReference type="AlphaFoldDB" id="A0A914VNK9"/>
<accession>A0A914VNK9</accession>
<dbReference type="PANTHER" id="PTHR34651">
    <property type="entry name" value="SIMILAR TO ENSANGP00000021391"/>
    <property type="match status" value="1"/>
</dbReference>
<evidence type="ECO:0000313" key="2">
    <source>
        <dbReference type="WBParaSite" id="PSAMB.scaffold227size63887.g3462.t1"/>
    </source>
</evidence>
<proteinExistence type="predicted"/>
<dbReference type="Pfam" id="PF15031">
    <property type="entry name" value="DUF4528"/>
    <property type="match status" value="1"/>
</dbReference>
<sequence length="146" mass="17369">MLLEKLLRPYRQRGTYLSRPLASKVLSTYLRQRSYPSWTSYFIEYRCIQDDNFGQKHFNFSVDGHNYHVLRVGCYPYIKYHCTKRPYQDLLWENRIFKLITVANLGIPCLAYGIAATFLIKHTEFVSEPESDTKVPIHFLIKEDHD</sequence>
<reference evidence="2" key="1">
    <citation type="submission" date="2022-11" db="UniProtKB">
        <authorList>
            <consortium name="WormBaseParasite"/>
        </authorList>
    </citation>
    <scope>IDENTIFICATION</scope>
</reference>
<dbReference type="PANTHER" id="PTHR34651:SF1">
    <property type="entry name" value="SIMILAR TO ENSANGP00000021391"/>
    <property type="match status" value="1"/>
</dbReference>
<name>A0A914VNK9_9BILA</name>
<evidence type="ECO:0000313" key="1">
    <source>
        <dbReference type="Proteomes" id="UP000887566"/>
    </source>
</evidence>
<dbReference type="WBParaSite" id="PSAMB.scaffold227size63887.g3462.t1">
    <property type="protein sequence ID" value="PSAMB.scaffold227size63887.g3462.t1"/>
    <property type="gene ID" value="PSAMB.scaffold227size63887.g3462"/>
</dbReference>
<dbReference type="InterPro" id="IPR029245">
    <property type="entry name" value="DUF4528"/>
</dbReference>
<protein>
    <submittedName>
        <fullName evidence="2">Uncharacterized protein</fullName>
    </submittedName>
</protein>
<organism evidence="1 2">
    <name type="scientific">Plectus sambesii</name>
    <dbReference type="NCBI Taxonomy" id="2011161"/>
    <lineage>
        <taxon>Eukaryota</taxon>
        <taxon>Metazoa</taxon>
        <taxon>Ecdysozoa</taxon>
        <taxon>Nematoda</taxon>
        <taxon>Chromadorea</taxon>
        <taxon>Plectida</taxon>
        <taxon>Plectina</taxon>
        <taxon>Plectoidea</taxon>
        <taxon>Plectidae</taxon>
        <taxon>Plectus</taxon>
    </lineage>
</organism>
<keyword evidence="1" id="KW-1185">Reference proteome</keyword>